<feature type="domain" description="RNase H type-1" evidence="1">
    <location>
        <begin position="276"/>
        <end position="331"/>
    </location>
</feature>
<proteinExistence type="predicted"/>
<dbReference type="GO" id="GO:0004523">
    <property type="term" value="F:RNA-DNA hybrid ribonuclease activity"/>
    <property type="evidence" value="ECO:0007669"/>
    <property type="project" value="InterPro"/>
</dbReference>
<dbReference type="Proteomes" id="UP000807306">
    <property type="component" value="Unassembled WGS sequence"/>
</dbReference>
<comment type="caution">
    <text evidence="2">The sequence shown here is derived from an EMBL/GenBank/DDBJ whole genome shotgun (WGS) entry which is preliminary data.</text>
</comment>
<dbReference type="AlphaFoldDB" id="A0A9P6E4I9"/>
<feature type="non-terminal residue" evidence="2">
    <location>
        <position position="331"/>
    </location>
</feature>
<dbReference type="Gene3D" id="3.30.420.10">
    <property type="entry name" value="Ribonuclease H-like superfamily/Ribonuclease H"/>
    <property type="match status" value="1"/>
</dbReference>
<evidence type="ECO:0000259" key="1">
    <source>
        <dbReference type="PROSITE" id="PS50879"/>
    </source>
</evidence>
<dbReference type="OrthoDB" id="3062525at2759"/>
<evidence type="ECO:0000313" key="3">
    <source>
        <dbReference type="Proteomes" id="UP000807306"/>
    </source>
</evidence>
<dbReference type="EMBL" id="MU157946">
    <property type="protein sequence ID" value="KAF9522431.1"/>
    <property type="molecule type" value="Genomic_DNA"/>
</dbReference>
<dbReference type="InterPro" id="IPR002156">
    <property type="entry name" value="RNaseH_domain"/>
</dbReference>
<dbReference type="GO" id="GO:0003676">
    <property type="term" value="F:nucleic acid binding"/>
    <property type="evidence" value="ECO:0007669"/>
    <property type="project" value="InterPro"/>
</dbReference>
<dbReference type="SUPFAM" id="SSF53098">
    <property type="entry name" value="Ribonuclease H-like"/>
    <property type="match status" value="1"/>
</dbReference>
<protein>
    <recommendedName>
        <fullName evidence="1">RNase H type-1 domain-containing protein</fullName>
    </recommendedName>
</protein>
<sequence>MWAGIEHPRINKETLYAPKSKGGRELLDIAARNDAIGLTWLKSYLDFGPDRPTWALVADEIIAIHPSQPDKRIDRSIRANIFLQSWKSQPTKLPVDLKRIIDLGTKYGVKLEGRAFTRKIMREMPIWHHIKSEHIRKLLNGKESHCLRANHKVNTVGDAETIAKKLDNPRHNRRSNCACTSCKESRQLTMCKNPHKCLTRAKALLEALPGKWNPLNPQPEDHENERTRDRHLNQHAYEFDNKLSVTGNLGDAFRIFTSGETSETPPLIRWTDDNLRGPEIKVYTDGSCIRNGDNNAEAGAGIFVTEDHRYNREIRIPDRLPQTNQTGEIIA</sequence>
<evidence type="ECO:0000313" key="2">
    <source>
        <dbReference type="EMBL" id="KAF9522431.1"/>
    </source>
</evidence>
<dbReference type="InterPro" id="IPR012337">
    <property type="entry name" value="RNaseH-like_sf"/>
</dbReference>
<organism evidence="2 3">
    <name type="scientific">Crepidotus variabilis</name>
    <dbReference type="NCBI Taxonomy" id="179855"/>
    <lineage>
        <taxon>Eukaryota</taxon>
        <taxon>Fungi</taxon>
        <taxon>Dikarya</taxon>
        <taxon>Basidiomycota</taxon>
        <taxon>Agaricomycotina</taxon>
        <taxon>Agaricomycetes</taxon>
        <taxon>Agaricomycetidae</taxon>
        <taxon>Agaricales</taxon>
        <taxon>Agaricineae</taxon>
        <taxon>Crepidotaceae</taxon>
        <taxon>Crepidotus</taxon>
    </lineage>
</organism>
<reference evidence="2" key="1">
    <citation type="submission" date="2020-11" db="EMBL/GenBank/DDBJ databases">
        <authorList>
            <consortium name="DOE Joint Genome Institute"/>
            <person name="Ahrendt S."/>
            <person name="Riley R."/>
            <person name="Andreopoulos W."/>
            <person name="Labutti K."/>
            <person name="Pangilinan J."/>
            <person name="Ruiz-Duenas F.J."/>
            <person name="Barrasa J.M."/>
            <person name="Sanchez-Garcia M."/>
            <person name="Camarero S."/>
            <person name="Miyauchi S."/>
            <person name="Serrano A."/>
            <person name="Linde D."/>
            <person name="Babiker R."/>
            <person name="Drula E."/>
            <person name="Ayuso-Fernandez I."/>
            <person name="Pacheco R."/>
            <person name="Padilla G."/>
            <person name="Ferreira P."/>
            <person name="Barriuso J."/>
            <person name="Kellner H."/>
            <person name="Castanera R."/>
            <person name="Alfaro M."/>
            <person name="Ramirez L."/>
            <person name="Pisabarro A.G."/>
            <person name="Kuo A."/>
            <person name="Tritt A."/>
            <person name="Lipzen A."/>
            <person name="He G."/>
            <person name="Yan M."/>
            <person name="Ng V."/>
            <person name="Cullen D."/>
            <person name="Martin F."/>
            <person name="Rosso M.-N."/>
            <person name="Henrissat B."/>
            <person name="Hibbett D."/>
            <person name="Martinez A.T."/>
            <person name="Grigoriev I.V."/>
        </authorList>
    </citation>
    <scope>NUCLEOTIDE SEQUENCE</scope>
    <source>
        <strain evidence="2">CBS 506.95</strain>
    </source>
</reference>
<gene>
    <name evidence="2" type="ORF">CPB83DRAFT_777105</name>
</gene>
<keyword evidence="3" id="KW-1185">Reference proteome</keyword>
<dbReference type="InterPro" id="IPR036397">
    <property type="entry name" value="RNaseH_sf"/>
</dbReference>
<name>A0A9P6E4I9_9AGAR</name>
<dbReference type="PROSITE" id="PS50879">
    <property type="entry name" value="RNASE_H_1"/>
    <property type="match status" value="1"/>
</dbReference>
<accession>A0A9P6E4I9</accession>